<proteinExistence type="predicted"/>
<evidence type="ECO:0000259" key="2">
    <source>
        <dbReference type="Pfam" id="PF04167"/>
    </source>
</evidence>
<keyword evidence="4" id="KW-1185">Reference proteome</keyword>
<protein>
    <submittedName>
        <fullName evidence="3">RNA-binding protein</fullName>
    </submittedName>
</protein>
<dbReference type="Proteomes" id="UP000245368">
    <property type="component" value="Chromosome"/>
</dbReference>
<evidence type="ECO:0000313" key="3">
    <source>
        <dbReference type="EMBL" id="AWN22939.1"/>
    </source>
</evidence>
<accession>A0A2Z3JJ32</accession>
<dbReference type="Gene3D" id="2.40.380.10">
    <property type="entry name" value="FomD-like"/>
    <property type="match status" value="1"/>
</dbReference>
<dbReference type="EMBL" id="CP029494">
    <property type="protein sequence ID" value="AWN22939.1"/>
    <property type="molecule type" value="Genomic_DNA"/>
</dbReference>
<feature type="region of interest" description="Disordered" evidence="1">
    <location>
        <begin position="1"/>
        <end position="26"/>
    </location>
</feature>
<name>A0A2Z3JJ32_9DEIO</name>
<dbReference type="OrthoDB" id="3821551at2"/>
<organism evidence="3 4">
    <name type="scientific">Deinococcus irradiatisoli</name>
    <dbReference type="NCBI Taxonomy" id="2202254"/>
    <lineage>
        <taxon>Bacteria</taxon>
        <taxon>Thermotogati</taxon>
        <taxon>Deinococcota</taxon>
        <taxon>Deinococci</taxon>
        <taxon>Deinococcales</taxon>
        <taxon>Deinococcaceae</taxon>
        <taxon>Deinococcus</taxon>
    </lineage>
</organism>
<dbReference type="InterPro" id="IPR035930">
    <property type="entry name" value="FomD-like_sf"/>
</dbReference>
<reference evidence="3 4" key="1">
    <citation type="submission" date="2018-05" db="EMBL/GenBank/DDBJ databases">
        <title>Complete Genome Sequence of Deinococcus sp. strain 17bor-2.</title>
        <authorList>
            <person name="Srinivasan S."/>
        </authorList>
    </citation>
    <scope>NUCLEOTIDE SEQUENCE [LARGE SCALE GENOMIC DNA]</scope>
    <source>
        <strain evidence="3 4">17bor-2</strain>
    </source>
</reference>
<dbReference type="RefSeq" id="WP_109826331.1">
    <property type="nucleotide sequence ID" value="NZ_CP029494.1"/>
</dbReference>
<evidence type="ECO:0000313" key="4">
    <source>
        <dbReference type="Proteomes" id="UP000245368"/>
    </source>
</evidence>
<sequence length="192" mass="21483">MACLPTLQSAPRDPLASRPAKPPKIERHDLARRAHHTNTGVRPVEQYQVHRAGLFVRRAFVAHPRIRAWQAHLLPALGLQVCRYEFHGPREHDYYLDLATITARGGVWEMRDHYLDVLLWEGVRAEVVDQDEFLAAVQAGHLSAQQARSVQVQAEGLLTGLARHGHDLRAYLGAHGVELQWAEGERVGAAAP</sequence>
<dbReference type="KEGG" id="dez:DKM44_06610"/>
<dbReference type="SUPFAM" id="SSF159234">
    <property type="entry name" value="FomD-like"/>
    <property type="match status" value="1"/>
</dbReference>
<dbReference type="AlphaFoldDB" id="A0A2Z3JJ32"/>
<feature type="domain" description="DUF402" evidence="2">
    <location>
        <begin position="40"/>
        <end position="166"/>
    </location>
</feature>
<dbReference type="Pfam" id="PF04167">
    <property type="entry name" value="DUF402"/>
    <property type="match status" value="1"/>
</dbReference>
<evidence type="ECO:0000256" key="1">
    <source>
        <dbReference type="SAM" id="MobiDB-lite"/>
    </source>
</evidence>
<dbReference type="InterPro" id="IPR007295">
    <property type="entry name" value="DUF402"/>
</dbReference>
<gene>
    <name evidence="3" type="ORF">DKM44_06610</name>
</gene>